<keyword evidence="4" id="KW-0067">ATP-binding</keyword>
<dbReference type="PANTHER" id="PTHR43851">
    <property type="match status" value="1"/>
</dbReference>
<evidence type="ECO:0000256" key="2">
    <source>
        <dbReference type="ARBA" id="ARBA00022679"/>
    </source>
</evidence>
<keyword evidence="2" id="KW-0808">Transferase</keyword>
<dbReference type="GO" id="GO:0016740">
    <property type="term" value="F:transferase activity"/>
    <property type="evidence" value="ECO:0007669"/>
    <property type="project" value="UniProtKB-KW"/>
</dbReference>
<reference evidence="7" key="1">
    <citation type="submission" date="2022-07" db="EMBL/GenBank/DDBJ databases">
        <title>Evaluation of T. orientalis genome assembly methods using nanopore sequencing and analysis of variation between genomes.</title>
        <authorList>
            <person name="Yam J."/>
            <person name="Micallef M.L."/>
            <person name="Liu M."/>
            <person name="Djordjevic S.P."/>
            <person name="Bogema D.R."/>
            <person name="Jenkins C."/>
        </authorList>
    </citation>
    <scope>NUCLEOTIDE SEQUENCE</scope>
    <source>
        <strain evidence="7">Goon Nure</strain>
    </source>
</reference>
<keyword evidence="3" id="KW-0547">Nucleotide-binding</keyword>
<dbReference type="InterPro" id="IPR051409">
    <property type="entry name" value="Atypical_kinase_ADCK"/>
</dbReference>
<evidence type="ECO:0000313" key="7">
    <source>
        <dbReference type="EMBL" id="UKK00041.2"/>
    </source>
</evidence>
<dbReference type="InterPro" id="IPR004147">
    <property type="entry name" value="ABC1_dom"/>
</dbReference>
<dbReference type="InterPro" id="IPR011009">
    <property type="entry name" value="Kinase-like_dom_sf"/>
</dbReference>
<dbReference type="PANTHER" id="PTHR43851:SF3">
    <property type="entry name" value="COENZYME Q8"/>
    <property type="match status" value="1"/>
</dbReference>
<name>A0A976M9B8_THEOR</name>
<dbReference type="Proteomes" id="UP000244811">
    <property type="component" value="Chromosome 1"/>
</dbReference>
<dbReference type="EMBL" id="CP056069">
    <property type="protein sequence ID" value="UKK00041.2"/>
    <property type="molecule type" value="Genomic_DNA"/>
</dbReference>
<sequence length="564" mass="64862">MASARSKVISQLSIYRKQNLKYLEQGYENYVHQKKIEDLNSLPFYVNSLLPAYLTSLPPLILSILQTSRTTVEPKYEFRSTTLEDMSASNYNLDDKLERLEKVKNPGKKSLNHQQKAHYSTRSARKMRENKLPTDRITRAATLAGMLLNVASSGTKDAMSRCIRGEYKDILRNSLTSDEVIRHVVECLCKMRGTALKFGQLLSLQTDVLPEKFRQALISSRHEADVMNKEQVEKLLVQEFGEKWADHFEEFDFKPMASASLGQVHKAKTKDGVDVAVKVQFPGILDSIDSDMDNLVWILTYTKIVPTNFFISQYAGEMRTEVMAECDYNNEAKFYEIFRKLKLEGFYVPKVIEHLSTKVIITTEFVKGKPLEELKNLSDEVRNSVARRIMKLSLSEVFVYELMNTDPNPSNYLYDEETDLIGLVDFGSCRIYARKFVEQYTQLVRASVSEDYDNIMKYSLEVGFTHPEETEEVLEAHLDSINASAEPFKYDGEYDFSKSTIFTTIMDRSKIIFTKRKRPPPPEIYSLHRKLAGAFLISKILSAKYNSKILFDEIMEVVDSLNVK</sequence>
<dbReference type="InterPro" id="IPR034646">
    <property type="entry name" value="ADCK3_dom"/>
</dbReference>
<dbReference type="CDD" id="cd13970">
    <property type="entry name" value="ABC1_ADCK3"/>
    <property type="match status" value="1"/>
</dbReference>
<dbReference type="Pfam" id="PF03109">
    <property type="entry name" value="ABC1"/>
    <property type="match status" value="1"/>
</dbReference>
<evidence type="ECO:0000313" key="8">
    <source>
        <dbReference type="Proteomes" id="UP000244811"/>
    </source>
</evidence>
<protein>
    <recommendedName>
        <fullName evidence="6">ABC1 atypical kinase-like domain-containing protein</fullName>
    </recommendedName>
</protein>
<feature type="compositionally biased region" description="Polar residues" evidence="5">
    <location>
        <begin position="112"/>
        <end position="122"/>
    </location>
</feature>
<evidence type="ECO:0000256" key="5">
    <source>
        <dbReference type="SAM" id="MobiDB-lite"/>
    </source>
</evidence>
<organism evidence="7 8">
    <name type="scientific">Theileria orientalis</name>
    <dbReference type="NCBI Taxonomy" id="68886"/>
    <lineage>
        <taxon>Eukaryota</taxon>
        <taxon>Sar</taxon>
        <taxon>Alveolata</taxon>
        <taxon>Apicomplexa</taxon>
        <taxon>Aconoidasida</taxon>
        <taxon>Piroplasmida</taxon>
        <taxon>Theileriidae</taxon>
        <taxon>Theileria</taxon>
    </lineage>
</organism>
<proteinExistence type="inferred from homology"/>
<accession>A0A976M9B8</accession>
<dbReference type="AlphaFoldDB" id="A0A976M9B8"/>
<evidence type="ECO:0000256" key="4">
    <source>
        <dbReference type="ARBA" id="ARBA00022840"/>
    </source>
</evidence>
<dbReference type="GO" id="GO:0006744">
    <property type="term" value="P:ubiquinone biosynthetic process"/>
    <property type="evidence" value="ECO:0007669"/>
    <property type="project" value="TreeGrafter"/>
</dbReference>
<evidence type="ECO:0000256" key="1">
    <source>
        <dbReference type="ARBA" id="ARBA00009670"/>
    </source>
</evidence>
<evidence type="ECO:0000256" key="3">
    <source>
        <dbReference type="ARBA" id="ARBA00022741"/>
    </source>
</evidence>
<dbReference type="GO" id="GO:0005524">
    <property type="term" value="F:ATP binding"/>
    <property type="evidence" value="ECO:0007669"/>
    <property type="project" value="UniProtKB-KW"/>
</dbReference>
<feature type="region of interest" description="Disordered" evidence="5">
    <location>
        <begin position="104"/>
        <end position="124"/>
    </location>
</feature>
<feature type="domain" description="ABC1 atypical kinase-like" evidence="6">
    <location>
        <begin position="222"/>
        <end position="458"/>
    </location>
</feature>
<evidence type="ECO:0000259" key="6">
    <source>
        <dbReference type="Pfam" id="PF03109"/>
    </source>
</evidence>
<comment type="similarity">
    <text evidence="1">Belongs to the protein kinase superfamily. ADCK protein kinase family.</text>
</comment>
<dbReference type="SUPFAM" id="SSF56112">
    <property type="entry name" value="Protein kinase-like (PK-like)"/>
    <property type="match status" value="1"/>
</dbReference>
<gene>
    <name evidence="7" type="ORF">MACK_000107</name>
</gene>